<dbReference type="AlphaFoldDB" id="A0AAV4GMS3"/>
<name>A0AAV4GMS3_9GAST</name>
<keyword evidence="1" id="KW-0812">Transmembrane</keyword>
<organism evidence="2 3">
    <name type="scientific">Elysia marginata</name>
    <dbReference type="NCBI Taxonomy" id="1093978"/>
    <lineage>
        <taxon>Eukaryota</taxon>
        <taxon>Metazoa</taxon>
        <taxon>Spiralia</taxon>
        <taxon>Lophotrochozoa</taxon>
        <taxon>Mollusca</taxon>
        <taxon>Gastropoda</taxon>
        <taxon>Heterobranchia</taxon>
        <taxon>Euthyneura</taxon>
        <taxon>Panpulmonata</taxon>
        <taxon>Sacoglossa</taxon>
        <taxon>Placobranchoidea</taxon>
        <taxon>Plakobranchidae</taxon>
        <taxon>Elysia</taxon>
    </lineage>
</organism>
<gene>
    <name evidence="2" type="ORF">ElyMa_004213600</name>
</gene>
<keyword evidence="3" id="KW-1185">Reference proteome</keyword>
<evidence type="ECO:0008006" key="4">
    <source>
        <dbReference type="Google" id="ProtNLM"/>
    </source>
</evidence>
<protein>
    <recommendedName>
        <fullName evidence="4">Secreted protein</fullName>
    </recommendedName>
</protein>
<dbReference type="EMBL" id="BMAT01008525">
    <property type="protein sequence ID" value="GFR87052.1"/>
    <property type="molecule type" value="Genomic_DNA"/>
</dbReference>
<accession>A0AAV4GMS3</accession>
<evidence type="ECO:0000313" key="3">
    <source>
        <dbReference type="Proteomes" id="UP000762676"/>
    </source>
</evidence>
<evidence type="ECO:0000256" key="1">
    <source>
        <dbReference type="SAM" id="Phobius"/>
    </source>
</evidence>
<comment type="caution">
    <text evidence="2">The sequence shown here is derived from an EMBL/GenBank/DDBJ whole genome shotgun (WGS) entry which is preliminary data.</text>
</comment>
<dbReference type="Proteomes" id="UP000762676">
    <property type="component" value="Unassembled WGS sequence"/>
</dbReference>
<sequence length="118" mass="12403">MVVVVVVVMIVVAVVAAVVVLVVMVVVVVLVVMLTCGSSCQLVYGSSTPRAAALAGRLNYVSDPTWTRNVSPLTVLVHTSVGGGGGRSRLLGQRLESKRWQGLVLGFIVYRGSIGKRP</sequence>
<keyword evidence="1" id="KW-1133">Transmembrane helix</keyword>
<proteinExistence type="predicted"/>
<reference evidence="2 3" key="1">
    <citation type="journal article" date="2021" name="Elife">
        <title>Chloroplast acquisition without the gene transfer in kleptoplastic sea slugs, Plakobranchus ocellatus.</title>
        <authorList>
            <person name="Maeda T."/>
            <person name="Takahashi S."/>
            <person name="Yoshida T."/>
            <person name="Shimamura S."/>
            <person name="Takaki Y."/>
            <person name="Nagai Y."/>
            <person name="Toyoda A."/>
            <person name="Suzuki Y."/>
            <person name="Arimoto A."/>
            <person name="Ishii H."/>
            <person name="Satoh N."/>
            <person name="Nishiyama T."/>
            <person name="Hasebe M."/>
            <person name="Maruyama T."/>
            <person name="Minagawa J."/>
            <person name="Obokata J."/>
            <person name="Shigenobu S."/>
        </authorList>
    </citation>
    <scope>NUCLEOTIDE SEQUENCE [LARGE SCALE GENOMIC DNA]</scope>
</reference>
<evidence type="ECO:0000313" key="2">
    <source>
        <dbReference type="EMBL" id="GFR87052.1"/>
    </source>
</evidence>
<keyword evidence="1" id="KW-0472">Membrane</keyword>
<feature type="transmembrane region" description="Helical" evidence="1">
    <location>
        <begin position="6"/>
        <end position="34"/>
    </location>
</feature>